<dbReference type="Pfam" id="PF25809">
    <property type="entry name" value="STEEP1"/>
    <property type="match status" value="1"/>
</dbReference>
<reference evidence="3 4" key="1">
    <citation type="submission" date="2024-03" db="EMBL/GenBank/DDBJ databases">
        <title>Genome-scale model development and genomic sequencing of the oleaginous clade Lipomyces.</title>
        <authorList>
            <consortium name="Lawrence Berkeley National Laboratory"/>
            <person name="Czajka J.J."/>
            <person name="Han Y."/>
            <person name="Kim J."/>
            <person name="Mondo S.J."/>
            <person name="Hofstad B.A."/>
            <person name="Robles A."/>
            <person name="Haridas S."/>
            <person name="Riley R."/>
            <person name="LaButti K."/>
            <person name="Pangilinan J."/>
            <person name="Andreopoulos W."/>
            <person name="Lipzen A."/>
            <person name="Yan J."/>
            <person name="Wang M."/>
            <person name="Ng V."/>
            <person name="Grigoriev I.V."/>
            <person name="Spatafora J.W."/>
            <person name="Magnuson J.K."/>
            <person name="Baker S.E."/>
            <person name="Pomraning K.R."/>
        </authorList>
    </citation>
    <scope>NUCLEOTIDE SEQUENCE [LARGE SCALE GENOMIC DNA]</scope>
    <source>
        <strain evidence="3 4">Phaff 52-87</strain>
    </source>
</reference>
<organism evidence="3 4">
    <name type="scientific">Myxozyma melibiosi</name>
    <dbReference type="NCBI Taxonomy" id="54550"/>
    <lineage>
        <taxon>Eukaryota</taxon>
        <taxon>Fungi</taxon>
        <taxon>Dikarya</taxon>
        <taxon>Ascomycota</taxon>
        <taxon>Saccharomycotina</taxon>
        <taxon>Lipomycetes</taxon>
        <taxon>Lipomycetales</taxon>
        <taxon>Lipomycetaceae</taxon>
        <taxon>Myxozyma</taxon>
    </lineage>
</organism>
<dbReference type="EMBL" id="JBBJBU010000001">
    <property type="protein sequence ID" value="KAK7208628.1"/>
    <property type="molecule type" value="Genomic_DNA"/>
</dbReference>
<accession>A0ABR1FFI1</accession>
<dbReference type="RefSeq" id="XP_064771661.1">
    <property type="nucleotide sequence ID" value="XM_064911954.1"/>
</dbReference>
<gene>
    <name evidence="3" type="ORF">BZA70DRAFT_274238</name>
</gene>
<dbReference type="PANTHER" id="PTHR46355">
    <property type="entry name" value="UPF0428 PROTEIN CXORF56"/>
    <property type="match status" value="1"/>
</dbReference>
<dbReference type="PANTHER" id="PTHR46355:SF1">
    <property type="entry name" value="STING ER EXIT PROTEIN"/>
    <property type="match status" value="1"/>
</dbReference>
<dbReference type="InterPro" id="IPR029704">
    <property type="entry name" value="STEEP-like"/>
</dbReference>
<sequence length="110" mass="12242">MSSPESDTTAAYSCRCAQFVVAVAPSVGHLPRRQADLSGLESIIVAKDKCELVIKGDRDAYSTNLKREDGTEEQWFIYRCPRCNLPFAYDLAKSDAPYTYLLESALNKIS</sequence>
<dbReference type="InterPro" id="IPR057965">
    <property type="entry name" value="STEEP1_dom"/>
</dbReference>
<dbReference type="Proteomes" id="UP001498771">
    <property type="component" value="Unassembled WGS sequence"/>
</dbReference>
<evidence type="ECO:0000313" key="3">
    <source>
        <dbReference type="EMBL" id="KAK7208628.1"/>
    </source>
</evidence>
<comment type="caution">
    <text evidence="3">The sequence shown here is derived from an EMBL/GenBank/DDBJ whole genome shotgun (WGS) entry which is preliminary data.</text>
</comment>
<dbReference type="GeneID" id="90037466"/>
<evidence type="ECO:0000259" key="2">
    <source>
        <dbReference type="Pfam" id="PF25809"/>
    </source>
</evidence>
<evidence type="ECO:0000313" key="4">
    <source>
        <dbReference type="Proteomes" id="UP001498771"/>
    </source>
</evidence>
<protein>
    <recommendedName>
        <fullName evidence="2">STEEP1 domain-containing protein</fullName>
    </recommendedName>
</protein>
<proteinExistence type="inferred from homology"/>
<keyword evidence="4" id="KW-1185">Reference proteome</keyword>
<comment type="similarity">
    <text evidence="1">Belongs to the STEEP1 family.</text>
</comment>
<evidence type="ECO:0000256" key="1">
    <source>
        <dbReference type="ARBA" id="ARBA00024205"/>
    </source>
</evidence>
<feature type="domain" description="STEEP1" evidence="2">
    <location>
        <begin position="6"/>
        <end position="108"/>
    </location>
</feature>
<name>A0ABR1FFI1_9ASCO</name>